<keyword evidence="2" id="KW-1185">Reference proteome</keyword>
<evidence type="ECO:0000313" key="1">
    <source>
        <dbReference type="EMBL" id="TYB30343.1"/>
    </source>
</evidence>
<dbReference type="Proteomes" id="UP000324143">
    <property type="component" value="Unassembled WGS sequence"/>
</dbReference>
<organism evidence="1 2">
    <name type="scientific">Candidatus Mcinerneyibacterium aminivorans</name>
    <dbReference type="NCBI Taxonomy" id="2703815"/>
    <lineage>
        <taxon>Bacteria</taxon>
        <taxon>Candidatus Macinerneyibacteriota</taxon>
        <taxon>Candidatus Mcinerneyibacteria</taxon>
        <taxon>Candidatus Mcinerneyibacteriales</taxon>
        <taxon>Candidatus Mcinerneyibacteriaceae</taxon>
        <taxon>Candidatus Mcinerneyibacterium</taxon>
    </lineage>
</organism>
<evidence type="ECO:0000313" key="2">
    <source>
        <dbReference type="Proteomes" id="UP000324143"/>
    </source>
</evidence>
<dbReference type="AlphaFoldDB" id="A0A5D0MFJ2"/>
<comment type="caution">
    <text evidence="1">The sequence shown here is derived from an EMBL/GenBank/DDBJ whole genome shotgun (WGS) entry which is preliminary data.</text>
</comment>
<gene>
    <name evidence="1" type="ORF">FXF47_09395</name>
</gene>
<proteinExistence type="predicted"/>
<protein>
    <submittedName>
        <fullName evidence="1">Uncharacterized protein</fullName>
    </submittedName>
</protein>
<dbReference type="EMBL" id="VSIX01000139">
    <property type="protein sequence ID" value="TYB30343.1"/>
    <property type="molecule type" value="Genomic_DNA"/>
</dbReference>
<name>A0A5D0MFJ2_9BACT</name>
<sequence>MEEFRVCPECGYQRGFHVSFRNRKNSYKIIFICPSCGSAYDLNLKTDKIESLNETKINQYKEN</sequence>
<accession>A0A5D0MFJ2</accession>
<reference evidence="1" key="1">
    <citation type="submission" date="2019-08" db="EMBL/GenBank/DDBJ databases">
        <title>Genomic characterization of a novel candidate phylum (ARYD3) from a high temperature, high salinity tertiary oil reservoir in north central Oklahoma, USA.</title>
        <authorList>
            <person name="Youssef N.H."/>
            <person name="Yadav A."/>
            <person name="Elshahed M.S."/>
        </authorList>
    </citation>
    <scope>NUCLEOTIDE SEQUENCE [LARGE SCALE GENOMIC DNA]</scope>
    <source>
        <strain evidence="1">ARYD3</strain>
    </source>
</reference>